<dbReference type="Proteomes" id="UP000219285">
    <property type="component" value="Chromosome"/>
</dbReference>
<evidence type="ECO:0000313" key="2">
    <source>
        <dbReference type="Proteomes" id="UP000219285"/>
    </source>
</evidence>
<dbReference type="KEGG" id="apel:CA267_015080"/>
<gene>
    <name evidence="1" type="ORF">CA267_015080</name>
</gene>
<protein>
    <recommendedName>
        <fullName evidence="3">Glycosyltransferase</fullName>
    </recommendedName>
</protein>
<name>A0A6M4MFN4_9ALTE</name>
<dbReference type="OrthoDB" id="9152227at2"/>
<dbReference type="EMBL" id="CP052766">
    <property type="protein sequence ID" value="QJR81981.1"/>
    <property type="molecule type" value="Genomic_DNA"/>
</dbReference>
<dbReference type="RefSeq" id="WP_075610175.1">
    <property type="nucleotide sequence ID" value="NZ_CP052766.1"/>
</dbReference>
<evidence type="ECO:0000313" key="1">
    <source>
        <dbReference type="EMBL" id="QJR81981.1"/>
    </source>
</evidence>
<sequence>MKQSTQYKYVITSGWWCGEVEQEQRVRYGSEEIRSVAFFKKWKKSIFDNTSPIQIMVVDSHSPTKPTRDELEGIEFLSITENPGHSTNHTGKYCGYMRSIIMGVTYASLCDVDYWVYVEQDALLQGEGIIEECISQMTKPFMFGSAKGVPQLIQQSFIIIRKDGFEPFLRHLNELDYPDSELPPETKFVLAASPLLRMLPVSLFKGSKNPSAFRKMLRRLVRFLVARFKGYDELPVGYGRARPIKFEDKYLYFQHATEEELAKYEKIKM</sequence>
<evidence type="ECO:0008006" key="3">
    <source>
        <dbReference type="Google" id="ProtNLM"/>
    </source>
</evidence>
<reference evidence="1 2" key="2">
    <citation type="submission" date="2020-04" db="EMBL/GenBank/DDBJ databases">
        <title>Complete genome sequence of Alteromonas pelagimontana 5.12T.</title>
        <authorList>
            <person name="Sinha R.K."/>
            <person name="Krishnan K.P."/>
            <person name="Kurian J.P."/>
        </authorList>
    </citation>
    <scope>NUCLEOTIDE SEQUENCE [LARGE SCALE GENOMIC DNA]</scope>
    <source>
        <strain evidence="1 2">5.12</strain>
    </source>
</reference>
<reference evidence="2" key="1">
    <citation type="submission" date="2014-12" db="EMBL/GenBank/DDBJ databases">
        <title>Complete genome sequence of a multi-drug resistant Klebsiella pneumoniae.</title>
        <authorList>
            <person name="Hua X."/>
            <person name="Chen Q."/>
            <person name="Li X."/>
            <person name="Feng Y."/>
            <person name="Ruan Z."/>
            <person name="Yu Y."/>
        </authorList>
    </citation>
    <scope>NUCLEOTIDE SEQUENCE [LARGE SCALE GENOMIC DNA]</scope>
    <source>
        <strain evidence="2">5.12</strain>
    </source>
</reference>
<organism evidence="1 2">
    <name type="scientific">Alteromonas pelagimontana</name>
    <dbReference type="NCBI Taxonomy" id="1858656"/>
    <lineage>
        <taxon>Bacteria</taxon>
        <taxon>Pseudomonadati</taxon>
        <taxon>Pseudomonadota</taxon>
        <taxon>Gammaproteobacteria</taxon>
        <taxon>Alteromonadales</taxon>
        <taxon>Alteromonadaceae</taxon>
        <taxon>Alteromonas/Salinimonas group</taxon>
        <taxon>Alteromonas</taxon>
    </lineage>
</organism>
<proteinExistence type="predicted"/>
<accession>A0A6M4MFN4</accession>
<keyword evidence="2" id="KW-1185">Reference proteome</keyword>
<dbReference type="AlphaFoldDB" id="A0A6M4MFN4"/>